<evidence type="ECO:0000256" key="3">
    <source>
        <dbReference type="ARBA" id="ARBA00022443"/>
    </source>
</evidence>
<dbReference type="PROSITE" id="PS51456">
    <property type="entry name" value="MYOSIN_MOTOR"/>
    <property type="match status" value="1"/>
</dbReference>
<dbReference type="GO" id="GO:2000601">
    <property type="term" value="P:positive regulation of Arp2/3 complex-mediated actin nucleation"/>
    <property type="evidence" value="ECO:0007669"/>
    <property type="project" value="UniProtKB-ARBA"/>
</dbReference>
<comment type="subcellular location">
    <subcellularLocation>
        <location evidence="1">Cytoplasm</location>
        <location evidence="1">Cytoskeleton</location>
        <location evidence="1">Actin patch</location>
    </subcellularLocation>
</comment>
<organism evidence="20 21">
    <name type="scientific">Torulaspora globosa</name>
    <dbReference type="NCBI Taxonomy" id="48254"/>
    <lineage>
        <taxon>Eukaryota</taxon>
        <taxon>Fungi</taxon>
        <taxon>Dikarya</taxon>
        <taxon>Ascomycota</taxon>
        <taxon>Saccharomycotina</taxon>
        <taxon>Saccharomycetes</taxon>
        <taxon>Saccharomycetales</taxon>
        <taxon>Saccharomycetaceae</taxon>
        <taxon>Torulaspora</taxon>
    </lineage>
</organism>
<dbReference type="FunFam" id="1.20.120.720:FF:000015">
    <property type="entry name" value="Myosin I"/>
    <property type="match status" value="1"/>
</dbReference>
<evidence type="ECO:0000256" key="15">
    <source>
        <dbReference type="PROSITE-ProRule" id="PRU00782"/>
    </source>
</evidence>
<feature type="domain" description="Myosin motor" evidence="18">
    <location>
        <begin position="36"/>
        <end position="715"/>
    </location>
</feature>
<feature type="domain" description="SH3" evidence="17">
    <location>
        <begin position="1097"/>
        <end position="1159"/>
    </location>
</feature>
<dbReference type="PANTHER" id="PTHR13140:SF837">
    <property type="entry name" value="MYOSIN-3-RELATED"/>
    <property type="match status" value="1"/>
</dbReference>
<evidence type="ECO:0000256" key="13">
    <source>
        <dbReference type="ARBA" id="ARBA00023212"/>
    </source>
</evidence>
<evidence type="ECO:0000259" key="17">
    <source>
        <dbReference type="PROSITE" id="PS50002"/>
    </source>
</evidence>
<dbReference type="GO" id="GO:0016459">
    <property type="term" value="C:myosin complex"/>
    <property type="evidence" value="ECO:0007669"/>
    <property type="project" value="UniProtKB-KW"/>
</dbReference>
<dbReference type="PRINTS" id="PR00193">
    <property type="entry name" value="MYOSINHEAVY"/>
</dbReference>
<keyword evidence="3 14" id="KW-0728">SH3 domain</keyword>
<comment type="similarity">
    <text evidence="2 15">Belongs to the TRAFAC class myosin-kinesin ATPase superfamily. Myosin family.</text>
</comment>
<keyword evidence="7 15" id="KW-0547">Nucleotide-binding</keyword>
<evidence type="ECO:0000256" key="11">
    <source>
        <dbReference type="ARBA" id="ARBA00023175"/>
    </source>
</evidence>
<dbReference type="GO" id="GO:0007121">
    <property type="term" value="P:bipolar cellular bud site selection"/>
    <property type="evidence" value="ECO:0007669"/>
    <property type="project" value="UniProtKB-ARBA"/>
</dbReference>
<feature type="binding site" evidence="15">
    <location>
        <begin position="129"/>
        <end position="136"/>
    </location>
    <ligand>
        <name>ATP</name>
        <dbReference type="ChEBI" id="CHEBI:30616"/>
    </ligand>
</feature>
<evidence type="ECO:0000259" key="18">
    <source>
        <dbReference type="PROSITE" id="PS51456"/>
    </source>
</evidence>
<dbReference type="GO" id="GO:0016787">
    <property type="term" value="F:hydrolase activity"/>
    <property type="evidence" value="ECO:0007669"/>
    <property type="project" value="UniProtKB-KW"/>
</dbReference>
<dbReference type="InterPro" id="IPR036072">
    <property type="entry name" value="MYSc_Myo1"/>
</dbReference>
<dbReference type="GO" id="GO:0006887">
    <property type="term" value="P:exocytosis"/>
    <property type="evidence" value="ECO:0007669"/>
    <property type="project" value="UniProtKB-ARBA"/>
</dbReference>
<dbReference type="Pfam" id="PF06017">
    <property type="entry name" value="Myosin_TH1"/>
    <property type="match status" value="1"/>
</dbReference>
<dbReference type="InterPro" id="IPR010926">
    <property type="entry name" value="Myosin_TH1"/>
</dbReference>
<dbReference type="GO" id="GO:0051015">
    <property type="term" value="F:actin filament binding"/>
    <property type="evidence" value="ECO:0007669"/>
    <property type="project" value="TreeGrafter"/>
</dbReference>
<dbReference type="GO" id="GO:0000146">
    <property type="term" value="F:microfilament motor activity"/>
    <property type="evidence" value="ECO:0007669"/>
    <property type="project" value="TreeGrafter"/>
</dbReference>
<dbReference type="InterPro" id="IPR027417">
    <property type="entry name" value="P-loop_NTPase"/>
</dbReference>
<dbReference type="GO" id="GO:0061709">
    <property type="term" value="P:reticulophagy"/>
    <property type="evidence" value="ECO:0007669"/>
    <property type="project" value="UniProtKB-ARBA"/>
</dbReference>
<dbReference type="FunFam" id="1.20.58.530:FF:000007">
    <property type="entry name" value="Myosin IE"/>
    <property type="match status" value="1"/>
</dbReference>
<dbReference type="Gene3D" id="1.20.120.720">
    <property type="entry name" value="Myosin VI head, motor domain, U50 subdomain"/>
    <property type="match status" value="1"/>
</dbReference>
<accession>A0A7G3ZAL7</accession>
<dbReference type="Gene3D" id="1.20.58.530">
    <property type="match status" value="1"/>
</dbReference>
<evidence type="ECO:0000256" key="10">
    <source>
        <dbReference type="ARBA" id="ARBA00023123"/>
    </source>
</evidence>
<dbReference type="SMART" id="SM00326">
    <property type="entry name" value="SH3"/>
    <property type="match status" value="1"/>
</dbReference>
<keyword evidence="5" id="KW-0597">Phosphoprotein</keyword>
<keyword evidence="6" id="KW-0677">Repeat</keyword>
<dbReference type="FunFam" id="1.10.10.820:FF:000001">
    <property type="entry name" value="Myosin heavy chain"/>
    <property type="match status" value="1"/>
</dbReference>
<keyword evidence="8" id="KW-0378">Hydrolase</keyword>
<dbReference type="Gene3D" id="2.30.30.40">
    <property type="entry name" value="SH3 Domains"/>
    <property type="match status" value="1"/>
</dbReference>
<dbReference type="GeneID" id="59323650"/>
<feature type="region of interest" description="Disordered" evidence="16">
    <location>
        <begin position="1043"/>
        <end position="1069"/>
    </location>
</feature>
<evidence type="ECO:0000259" key="19">
    <source>
        <dbReference type="PROSITE" id="PS51757"/>
    </source>
</evidence>
<dbReference type="PROSITE" id="PS50002">
    <property type="entry name" value="SH3"/>
    <property type="match status" value="1"/>
</dbReference>
<keyword evidence="11 15" id="KW-0505">Motor protein</keyword>
<dbReference type="PROSITE" id="PS51757">
    <property type="entry name" value="TH1"/>
    <property type="match status" value="1"/>
</dbReference>
<dbReference type="SMART" id="SM00242">
    <property type="entry name" value="MYSc"/>
    <property type="match status" value="1"/>
</dbReference>
<feature type="compositionally biased region" description="Acidic residues" evidence="16">
    <location>
        <begin position="1219"/>
        <end position="1235"/>
    </location>
</feature>
<proteinExistence type="inferred from homology"/>
<feature type="compositionally biased region" description="Polar residues" evidence="16">
    <location>
        <begin position="972"/>
        <end position="998"/>
    </location>
</feature>
<dbReference type="Pfam" id="PF00063">
    <property type="entry name" value="Myosin_head"/>
    <property type="match status" value="1"/>
</dbReference>
<dbReference type="SUPFAM" id="SSF50044">
    <property type="entry name" value="SH3-domain"/>
    <property type="match status" value="1"/>
</dbReference>
<feature type="region of interest" description="Actin-binding" evidence="15">
    <location>
        <begin position="588"/>
        <end position="610"/>
    </location>
</feature>
<dbReference type="GO" id="GO:0005886">
    <property type="term" value="C:plasma membrane"/>
    <property type="evidence" value="ECO:0007669"/>
    <property type="project" value="TreeGrafter"/>
</dbReference>
<keyword evidence="21" id="KW-1185">Reference proteome</keyword>
<evidence type="ECO:0000256" key="12">
    <source>
        <dbReference type="ARBA" id="ARBA00023203"/>
    </source>
</evidence>
<evidence type="ECO:0000256" key="14">
    <source>
        <dbReference type="PROSITE-ProRule" id="PRU00192"/>
    </source>
</evidence>
<dbReference type="GO" id="GO:0051666">
    <property type="term" value="P:actin cortical patch localization"/>
    <property type="evidence" value="ECO:0007669"/>
    <property type="project" value="TreeGrafter"/>
</dbReference>
<evidence type="ECO:0000256" key="6">
    <source>
        <dbReference type="ARBA" id="ARBA00022737"/>
    </source>
</evidence>
<dbReference type="Proteomes" id="UP000515788">
    <property type="component" value="Chromosome 1"/>
</dbReference>
<dbReference type="InterPro" id="IPR036028">
    <property type="entry name" value="SH3-like_dom_sf"/>
</dbReference>
<dbReference type="InterPro" id="IPR036961">
    <property type="entry name" value="Kinesin_motor_dom_sf"/>
</dbReference>
<evidence type="ECO:0000256" key="9">
    <source>
        <dbReference type="ARBA" id="ARBA00022840"/>
    </source>
</evidence>
<protein>
    <recommendedName>
        <fullName evidence="22">Class I unconventional myosin</fullName>
    </recommendedName>
</protein>
<dbReference type="FunFam" id="1.20.5.4820:FF:000004">
    <property type="entry name" value="Myosin IE"/>
    <property type="match status" value="1"/>
</dbReference>
<dbReference type="InterPro" id="IPR035535">
    <property type="entry name" value="Fungal_myosin-I_SH3"/>
</dbReference>
<dbReference type="AlphaFoldDB" id="A0A7G3ZAL7"/>
<keyword evidence="9 15" id="KW-0067">ATP-binding</keyword>
<dbReference type="KEGG" id="tgb:HG536_0A03710"/>
<dbReference type="InterPro" id="IPR001609">
    <property type="entry name" value="Myosin_head_motor_dom-like"/>
</dbReference>
<evidence type="ECO:0000256" key="4">
    <source>
        <dbReference type="ARBA" id="ARBA00022490"/>
    </source>
</evidence>
<feature type="domain" description="TH1" evidence="19">
    <location>
        <begin position="771"/>
        <end position="961"/>
    </location>
</feature>
<evidence type="ECO:0000313" key="21">
    <source>
        <dbReference type="Proteomes" id="UP000515788"/>
    </source>
</evidence>
<evidence type="ECO:0000313" key="20">
    <source>
        <dbReference type="EMBL" id="QLL30553.1"/>
    </source>
</evidence>
<evidence type="ECO:0000256" key="1">
    <source>
        <dbReference type="ARBA" id="ARBA00004134"/>
    </source>
</evidence>
<dbReference type="CDD" id="cd11858">
    <property type="entry name" value="SH3_Myosin-I_fungi"/>
    <property type="match status" value="1"/>
</dbReference>
<keyword evidence="4" id="KW-0963">Cytoplasm</keyword>
<dbReference type="RefSeq" id="XP_037137228.1">
    <property type="nucleotide sequence ID" value="XM_037281333.1"/>
</dbReference>
<gene>
    <name evidence="20" type="ORF">HG536_0A03710</name>
</gene>
<dbReference type="GO" id="GO:0051286">
    <property type="term" value="C:cell tip"/>
    <property type="evidence" value="ECO:0007669"/>
    <property type="project" value="TreeGrafter"/>
</dbReference>
<sequence>MAIIKRGGRTKAAAAPAKRSAKIKKATYDSSKKKEVGVSDLTLLSTISDQAINENLKKRFFNGSIYTYIGHVLISVNPFRDLGIYTDAILESYKGKNRLEVPPHVFAIAESMYYNMKAYNENQCVIISGESGAGKTEAAKRIMQYIAAASSAHSESIGKIKDMVLATNPLLESFGCAKTLRNNNSSRHGKYLEIRFNAQFEPCAGNITNYLLEKQRVVGQIRNERNFHIFYQFTKGASENYRQMFGVQKPEQYIYTSASGCTSVDTIDDLKDYQETLKAMQIIGLSQEEQDQIFRLLAAILWIGNITFIENEEGNAQVRDTSVTDFVAYLLQVDSELLIKSLVERILETNHGMRRGSVYHVPLNQVQATAVKDALAKAIYNNLFEWIVERVNISLQAFPGADRSIGILDIYGFEIFEHNSFEQICINYVNEKLQQIFIQLTLKSEQDTYEREQIKWTPIKYFDNKIVCDLIEAKRPPGIFAAMNDSVATAHADSNAADQAFSQRLNLFSSNPHFELRSNKFIIKHYAGDVTYDVNGITDKNKDQLQKDLVELIGTSTNTFLSTIFPDTVDPNSKRRPPTAGDKIIKSANELVETLSKAQPSYIRTIKPNQTKSPNDYDDAQVLHQVKYLGLQENVRIRRAGFAYRQVFDKFVERFYLLSPRCSYAGDYTWQGDTLDAVKMILVDSSIPDKEYQLGVTQVFIKTPETLFALEHMRDRYWYNMAARIQRAWRRFIQRRIDAATRIQRAIKEKKGGNKFEQLRDYGTTLLAGRKERRSMSLLGYRAFMGDYLSCNEAKSKGSFIRKQAGITEKVVFSIHGEALHTKFGRSAQRLKKTFILTSSHFYIIGQVMTQNTLSYNAEYNIDVRNISSVSLTNLQDDWMGINLMNSAQPDPLINTYSKTELMTHLKRLNNKIQIKIGPNIEYQKKPRKLHSVKGQVSDTAPKRGDLYKSSTILVQRGHPASSESHAKPRKGTNNTPVKSFSKKPSNMGNRPAPSTAQRKAPAPVPRTTKKPAPPPPATKQQPTGNSLAATAAQAAYHPNGVMKQSKPVAPKPTVNQKPAAPKAEEQNHKAEIASVNATAVKHVPPPPPPPPPAAKQEVPMFQAAYDFPGSGAPSELPLKKGDVVYITRHEPSGWSLGKTLDGAKEGWVPTAYMTEFHGTSNAIQAPKAINSTATTASATPANAMQNTQIDTTASQPANFSDGLASALAARANKMRVESDEDETAKTDDEDDDDW</sequence>
<dbReference type="PANTHER" id="PTHR13140">
    <property type="entry name" value="MYOSIN"/>
    <property type="match status" value="1"/>
</dbReference>
<dbReference type="GO" id="GO:0030479">
    <property type="term" value="C:actin cortical patch"/>
    <property type="evidence" value="ECO:0007669"/>
    <property type="project" value="UniProtKB-SubCell"/>
</dbReference>
<evidence type="ECO:0000256" key="8">
    <source>
        <dbReference type="ARBA" id="ARBA00022801"/>
    </source>
</evidence>
<dbReference type="Gene3D" id="1.10.10.820">
    <property type="match status" value="1"/>
</dbReference>
<dbReference type="CDD" id="cd01378">
    <property type="entry name" value="MYSc_Myo1"/>
    <property type="match status" value="1"/>
</dbReference>
<feature type="region of interest" description="Disordered" evidence="16">
    <location>
        <begin position="1180"/>
        <end position="1235"/>
    </location>
</feature>
<dbReference type="InterPro" id="IPR001452">
    <property type="entry name" value="SH3_domain"/>
</dbReference>
<dbReference type="OrthoDB" id="6108017at2759"/>
<name>A0A7G3ZAL7_9SACH</name>
<dbReference type="EMBL" id="CP059246">
    <property type="protein sequence ID" value="QLL30553.1"/>
    <property type="molecule type" value="Genomic_DNA"/>
</dbReference>
<keyword evidence="12 15" id="KW-0009">Actin-binding</keyword>
<evidence type="ECO:0000256" key="5">
    <source>
        <dbReference type="ARBA" id="ARBA00022553"/>
    </source>
</evidence>
<dbReference type="Gene3D" id="3.40.850.10">
    <property type="entry name" value="Kinesin motor domain"/>
    <property type="match status" value="1"/>
</dbReference>
<evidence type="ECO:0000256" key="7">
    <source>
        <dbReference type="ARBA" id="ARBA00022741"/>
    </source>
</evidence>
<feature type="region of interest" description="Disordered" evidence="16">
    <location>
        <begin position="926"/>
        <end position="1030"/>
    </location>
</feature>
<feature type="compositionally biased region" description="Polar residues" evidence="16">
    <location>
        <begin position="1185"/>
        <end position="1199"/>
    </location>
</feature>
<dbReference type="Gene3D" id="1.20.5.4820">
    <property type="match status" value="1"/>
</dbReference>
<keyword evidence="10 15" id="KW-0518">Myosin</keyword>
<dbReference type="GO" id="GO:0007015">
    <property type="term" value="P:actin filament organization"/>
    <property type="evidence" value="ECO:0007669"/>
    <property type="project" value="TreeGrafter"/>
</dbReference>
<evidence type="ECO:0000256" key="16">
    <source>
        <dbReference type="SAM" id="MobiDB-lite"/>
    </source>
</evidence>
<evidence type="ECO:0008006" key="22">
    <source>
        <dbReference type="Google" id="ProtNLM"/>
    </source>
</evidence>
<keyword evidence="13" id="KW-0206">Cytoskeleton</keyword>
<reference evidence="20 21" key="1">
    <citation type="submission" date="2020-06" db="EMBL/GenBank/DDBJ databases">
        <title>The yeast mating-type switching endonuclease HO is a domesticated member of an unorthodox homing genetic element family.</title>
        <authorList>
            <person name="Coughlan A.Y."/>
            <person name="Lombardi L."/>
            <person name="Braun-Galleani S."/>
            <person name="Martos A.R."/>
            <person name="Galeote V."/>
            <person name="Bigey F."/>
            <person name="Dequin S."/>
            <person name="Byrne K.P."/>
            <person name="Wolfe K.H."/>
        </authorList>
    </citation>
    <scope>NUCLEOTIDE SEQUENCE [LARGE SCALE GENOMIC DNA]</scope>
    <source>
        <strain evidence="20 21">CBS764</strain>
    </source>
</reference>
<dbReference type="GO" id="GO:0006897">
    <property type="term" value="P:endocytosis"/>
    <property type="evidence" value="ECO:0007669"/>
    <property type="project" value="TreeGrafter"/>
</dbReference>
<dbReference type="GO" id="GO:0031505">
    <property type="term" value="P:fungal-type cell wall organization"/>
    <property type="evidence" value="ECO:0007669"/>
    <property type="project" value="UniProtKB-ARBA"/>
</dbReference>
<evidence type="ECO:0000256" key="2">
    <source>
        <dbReference type="ARBA" id="ARBA00008314"/>
    </source>
</evidence>
<dbReference type="GO" id="GO:0006970">
    <property type="term" value="P:response to osmotic stress"/>
    <property type="evidence" value="ECO:0007669"/>
    <property type="project" value="UniProtKB-ARBA"/>
</dbReference>
<dbReference type="SUPFAM" id="SSF52540">
    <property type="entry name" value="P-loop containing nucleoside triphosphate hydrolases"/>
    <property type="match status" value="1"/>
</dbReference>
<dbReference type="GO" id="GO:0005524">
    <property type="term" value="F:ATP binding"/>
    <property type="evidence" value="ECO:0007669"/>
    <property type="project" value="UniProtKB-UniRule"/>
</dbReference>
<dbReference type="Pfam" id="PF00018">
    <property type="entry name" value="SH3_1"/>
    <property type="match status" value="1"/>
</dbReference>